<feature type="compositionally biased region" description="Polar residues" evidence="9">
    <location>
        <begin position="153"/>
        <end position="169"/>
    </location>
</feature>
<keyword evidence="5 8" id="KW-0539">Nucleus</keyword>
<organism evidence="10 11">
    <name type="scientific">Beauveria asiatica</name>
    <dbReference type="NCBI Taxonomy" id="1069075"/>
    <lineage>
        <taxon>Eukaryota</taxon>
        <taxon>Fungi</taxon>
        <taxon>Dikarya</taxon>
        <taxon>Ascomycota</taxon>
        <taxon>Pezizomycotina</taxon>
        <taxon>Sordariomycetes</taxon>
        <taxon>Hypocreomycetidae</taxon>
        <taxon>Hypocreales</taxon>
        <taxon>Cordycipitaceae</taxon>
        <taxon>Beauveria</taxon>
    </lineage>
</organism>
<dbReference type="InterPro" id="IPR025533">
    <property type="entry name" value="DUF4419"/>
</dbReference>
<dbReference type="GO" id="GO:0006270">
    <property type="term" value="P:DNA replication initiation"/>
    <property type="evidence" value="ECO:0007669"/>
    <property type="project" value="UniProtKB-UniRule"/>
</dbReference>
<dbReference type="Proteomes" id="UP001397290">
    <property type="component" value="Unassembled WGS sequence"/>
</dbReference>
<evidence type="ECO:0000256" key="4">
    <source>
        <dbReference type="ARBA" id="ARBA00022705"/>
    </source>
</evidence>
<evidence type="ECO:0000256" key="1">
    <source>
        <dbReference type="ARBA" id="ARBA00004123"/>
    </source>
</evidence>
<evidence type="ECO:0000256" key="6">
    <source>
        <dbReference type="ARBA" id="ARBA00023306"/>
    </source>
</evidence>
<dbReference type="GO" id="GO:1902977">
    <property type="term" value="P:mitotic DNA replication preinitiation complex assembly"/>
    <property type="evidence" value="ECO:0007669"/>
    <property type="project" value="TreeGrafter"/>
</dbReference>
<feature type="region of interest" description="Disordered" evidence="9">
    <location>
        <begin position="337"/>
        <end position="433"/>
    </location>
</feature>
<name>A0AAW0S374_9HYPO</name>
<dbReference type="EMBL" id="JAAHCF010000078">
    <property type="protein sequence ID" value="KAK8148671.1"/>
    <property type="molecule type" value="Genomic_DNA"/>
</dbReference>
<evidence type="ECO:0000256" key="5">
    <source>
        <dbReference type="ARBA" id="ARBA00023242"/>
    </source>
</evidence>
<evidence type="ECO:0000313" key="11">
    <source>
        <dbReference type="Proteomes" id="UP001397290"/>
    </source>
</evidence>
<evidence type="ECO:0000313" key="10">
    <source>
        <dbReference type="EMBL" id="KAK8148671.1"/>
    </source>
</evidence>
<evidence type="ECO:0000256" key="7">
    <source>
        <dbReference type="ARBA" id="ARBA00025253"/>
    </source>
</evidence>
<dbReference type="PANTHER" id="PTHR28124:SF1">
    <property type="entry name" value="DNA REPLICATION REGULATOR SLD2"/>
    <property type="match status" value="1"/>
</dbReference>
<feature type="region of interest" description="Disordered" evidence="9">
    <location>
        <begin position="672"/>
        <end position="705"/>
    </location>
</feature>
<protein>
    <recommendedName>
        <fullName evidence="3 8">DNA replication regulator SLD2</fullName>
    </recommendedName>
</protein>
<dbReference type="GO" id="GO:0003697">
    <property type="term" value="F:single-stranded DNA binding"/>
    <property type="evidence" value="ECO:0007669"/>
    <property type="project" value="TreeGrafter"/>
</dbReference>
<dbReference type="PANTHER" id="PTHR28124">
    <property type="entry name" value="DNA REPLICATION REGULATOR SLD2"/>
    <property type="match status" value="1"/>
</dbReference>
<dbReference type="Pfam" id="PF14388">
    <property type="entry name" value="DUF4419"/>
    <property type="match status" value="1"/>
</dbReference>
<sequence>MDDKTKASHEQKSKQIRAILKKWESDWAAGHGGSKPSRQDIKDNPTIAAKYTEYNKTRDILAGKISAPPANEHAPNPRKRRPDRPPTETPLRKNKYAETPMKNRTLDEDQYMSTPTISRRLFSPAQVTSIGPTPQRDGKVLGLFDLLMGKELSTPSTSGTNDPSLTTTRGPRRHADDATPSRRRRSEDEASKLSCTPMSSGKRHELNTFTTPLKVQDAGAGAGVRTPRIGSVSKLQFDTPAFLRRHTLPAPDEAAAIGTPAPLKLPRKLPGRGLSEIVASLRKVEDDKLDDDDDMAALREAEAVLGVSARSVIAPRVGPTAVATTKESDILVREREAQHIPLGGSNDEGMYDSPEDADRSGLHGQPQIVYKKKGQKRTTRRANMRPAITGRPTAPLDDSQDMVSETQLDKQENMDSEYEDAASTESKKQPVKEGVVRDSVCKVNEPAHTNFRRLKLRSKIYMLKSKDDFAHSRRTILGGLGRKPGRAQCLLAGGAWPRIECDSWTSSSRMHPGPWPEQPVIARIPSASHLFGGGFSITPTSGNNPFYRIVQGVAQIKLGDMSLTLAISERLNSAWNKPESLTSAELFESLRKNLSIRPDDVWLSILAQLGTYLSIHTEKRARPYICHAGAEQLAVTLRAGLDGPDLRSKCLTSSAAGDYLDGNLARLMQPLSDRERQSSAIGRSTSGAQTLMNNRPSNDSKGSGLGSVTLVGDAVDYQLMPGRLAEPG</sequence>
<evidence type="ECO:0000256" key="3">
    <source>
        <dbReference type="ARBA" id="ARBA00018363"/>
    </source>
</evidence>
<gene>
    <name evidence="10" type="primary">SLD2</name>
    <name evidence="10" type="ORF">G3M48_009525</name>
</gene>
<evidence type="ECO:0000256" key="8">
    <source>
        <dbReference type="RuleBase" id="RU367067"/>
    </source>
</evidence>
<feature type="compositionally biased region" description="Basic and acidic residues" evidence="9">
    <location>
        <begin position="173"/>
        <end position="191"/>
    </location>
</feature>
<evidence type="ECO:0000256" key="9">
    <source>
        <dbReference type="SAM" id="MobiDB-lite"/>
    </source>
</evidence>
<feature type="region of interest" description="Disordered" evidence="9">
    <location>
        <begin position="59"/>
        <end position="138"/>
    </location>
</feature>
<comment type="similarity">
    <text evidence="2 8">Belongs to the SLD2 family.</text>
</comment>
<dbReference type="Gene3D" id="1.10.10.1460">
    <property type="match status" value="1"/>
</dbReference>
<feature type="region of interest" description="Disordered" evidence="9">
    <location>
        <begin position="152"/>
        <end position="206"/>
    </location>
</feature>
<dbReference type="AlphaFoldDB" id="A0AAW0S374"/>
<dbReference type="InterPro" id="IPR040203">
    <property type="entry name" value="Sld2"/>
</dbReference>
<dbReference type="GO" id="GO:0003688">
    <property type="term" value="F:DNA replication origin binding"/>
    <property type="evidence" value="ECO:0007669"/>
    <property type="project" value="TreeGrafter"/>
</dbReference>
<keyword evidence="11" id="KW-1185">Reference proteome</keyword>
<dbReference type="GO" id="GO:0000727">
    <property type="term" value="P:double-strand break repair via break-induced replication"/>
    <property type="evidence" value="ECO:0007669"/>
    <property type="project" value="TreeGrafter"/>
</dbReference>
<reference evidence="10 11" key="1">
    <citation type="submission" date="2020-02" db="EMBL/GenBank/DDBJ databases">
        <title>Comparative genomics of the hypocrealean fungal genus Beauvera.</title>
        <authorList>
            <person name="Showalter D.N."/>
            <person name="Bushley K.E."/>
            <person name="Rehner S.A."/>
        </authorList>
    </citation>
    <scope>NUCLEOTIDE SEQUENCE [LARGE SCALE GENOMIC DNA]</scope>
    <source>
        <strain evidence="10 11">ARSEF4384</strain>
    </source>
</reference>
<comment type="subcellular location">
    <subcellularLocation>
        <location evidence="1 8">Nucleus</location>
    </subcellularLocation>
</comment>
<keyword evidence="4 8" id="KW-0235">DNA replication</keyword>
<proteinExistence type="inferred from homology"/>
<evidence type="ECO:0000256" key="2">
    <source>
        <dbReference type="ARBA" id="ARBA00007276"/>
    </source>
</evidence>
<keyword evidence="6 8" id="KW-0131">Cell cycle</keyword>
<dbReference type="InterPro" id="IPR021110">
    <property type="entry name" value="DNA_rep_checkpnt_protein"/>
</dbReference>
<feature type="compositionally biased region" description="Polar residues" evidence="9">
    <location>
        <begin position="678"/>
        <end position="701"/>
    </location>
</feature>
<comment type="caution">
    <text evidence="10">The sequence shown here is derived from an EMBL/GenBank/DDBJ whole genome shotgun (WGS) entry which is preliminary data.</text>
</comment>
<feature type="compositionally biased region" description="Basic residues" evidence="9">
    <location>
        <begin position="370"/>
        <end position="383"/>
    </location>
</feature>
<dbReference type="Pfam" id="PF11719">
    <property type="entry name" value="Drc1-Sld2"/>
    <property type="match status" value="1"/>
</dbReference>
<accession>A0AAW0S374</accession>
<dbReference type="GO" id="GO:0031261">
    <property type="term" value="C:DNA replication preinitiation complex"/>
    <property type="evidence" value="ECO:0007669"/>
    <property type="project" value="TreeGrafter"/>
</dbReference>
<comment type="function">
    <text evidence="7 8">Has a role in the initiation of DNA replication. Required at S-phase checkpoint.</text>
</comment>